<evidence type="ECO:0000313" key="1">
    <source>
        <dbReference type="EMBL" id="MBW7573641.1"/>
    </source>
</evidence>
<comment type="caution">
    <text evidence="1">The sequence shown here is derived from an EMBL/GenBank/DDBJ whole genome shotgun (WGS) entry which is preliminary data.</text>
</comment>
<dbReference type="RefSeq" id="WP_219966042.1">
    <property type="nucleotide sequence ID" value="NZ_JAGFNZ010000005.1"/>
</dbReference>
<dbReference type="SUPFAM" id="SSF53448">
    <property type="entry name" value="Nucleotide-diphospho-sugar transferases"/>
    <property type="match status" value="1"/>
</dbReference>
<dbReference type="Proteomes" id="UP000719942">
    <property type="component" value="Unassembled WGS sequence"/>
</dbReference>
<evidence type="ECO:0000313" key="2">
    <source>
        <dbReference type="Proteomes" id="UP000719942"/>
    </source>
</evidence>
<proteinExistence type="predicted"/>
<dbReference type="InterPro" id="IPR011990">
    <property type="entry name" value="TPR-like_helical_dom_sf"/>
</dbReference>
<accession>A0ABS7DQS1</accession>
<dbReference type="SUPFAM" id="SSF48452">
    <property type="entry name" value="TPR-like"/>
    <property type="match status" value="1"/>
</dbReference>
<dbReference type="Gene3D" id="1.25.40.10">
    <property type="entry name" value="Tetratricopeptide repeat domain"/>
    <property type="match status" value="2"/>
</dbReference>
<name>A0ABS7DQS1_9FIRM</name>
<dbReference type="GO" id="GO:0016740">
    <property type="term" value="F:transferase activity"/>
    <property type="evidence" value="ECO:0007669"/>
    <property type="project" value="UniProtKB-KW"/>
</dbReference>
<reference evidence="1 2" key="1">
    <citation type="submission" date="2021-03" db="EMBL/GenBank/DDBJ databases">
        <title>Caproiciproducens sp. nov. isolated from feces of cow.</title>
        <authorList>
            <person name="Choi J.-Y."/>
        </authorList>
    </citation>
    <scope>NUCLEOTIDE SEQUENCE [LARGE SCALE GENOMIC DNA]</scope>
    <source>
        <strain evidence="1 2">AGMB10547</strain>
    </source>
</reference>
<organism evidence="1 2">
    <name type="scientific">Caproiciproducens faecalis</name>
    <dbReference type="NCBI Taxonomy" id="2820301"/>
    <lineage>
        <taxon>Bacteria</taxon>
        <taxon>Bacillati</taxon>
        <taxon>Bacillota</taxon>
        <taxon>Clostridia</taxon>
        <taxon>Eubacteriales</taxon>
        <taxon>Acutalibacteraceae</taxon>
        <taxon>Caproiciproducens</taxon>
    </lineage>
</organism>
<dbReference type="InterPro" id="IPR029044">
    <property type="entry name" value="Nucleotide-diphossugar_trans"/>
</dbReference>
<keyword evidence="1" id="KW-0808">Transferase</keyword>
<protein>
    <submittedName>
        <fullName evidence="1">Glycosyl transferase family 2</fullName>
    </submittedName>
</protein>
<keyword evidence="2" id="KW-1185">Reference proteome</keyword>
<dbReference type="Gene3D" id="3.90.550.10">
    <property type="entry name" value="Spore Coat Polysaccharide Biosynthesis Protein SpsA, Chain A"/>
    <property type="match status" value="1"/>
</dbReference>
<sequence length="372" mass="43618">MEEGDELSYKICAYAICKNEEKFVDRWMDHVSEADSVIVVDTGSTDHTIEKLRQRGATVYSYEIDPFRFDYSRNYCLELIPDDVDICVSSDLDDVIELGWRKKLESAWQKDTTRGLYLYNWSFNADGTPAVQYTHQRIHARHNFHWIYPTHEVLEYTGPGKEKQVFVEGLVYNHFPDATKDRSLNLPLLELAVKENPNDSRNLHYLGREYMFHQDWEKCIETLTKYLDPNISSWDEERSASMRFIARAYGALGNSYEQKRWLHKAIAEAPFLREPYIELAQIAYHEKDWLAEYFYAEEALKIKNKTLKYLNEAFAWDYTPDDLCTIACYWLGLYEQGVAHAKAALALNPTDERLIRNLKVTQEKLDISIPVE</sequence>
<gene>
    <name evidence="1" type="ORF">J5W02_12550</name>
</gene>
<dbReference type="EMBL" id="JAGFNZ010000005">
    <property type="protein sequence ID" value="MBW7573641.1"/>
    <property type="molecule type" value="Genomic_DNA"/>
</dbReference>